<dbReference type="EMBL" id="JAVRHT010000021">
    <property type="protein sequence ID" value="MDT0632101.1"/>
    <property type="molecule type" value="Genomic_DNA"/>
</dbReference>
<dbReference type="Proteomes" id="UP001267426">
    <property type="component" value="Unassembled WGS sequence"/>
</dbReference>
<gene>
    <name evidence="2" type="ORF">RM540_10130</name>
</gene>
<protein>
    <recommendedName>
        <fullName evidence="4">Type II secretion system protein G</fullName>
    </recommendedName>
</protein>
<dbReference type="RefSeq" id="WP_311663702.1">
    <property type="nucleotide sequence ID" value="NZ_JAVRHT010000021.1"/>
</dbReference>
<keyword evidence="1" id="KW-1133">Transmembrane helix</keyword>
<sequence length="159" mass="17402">MATAGAPSGSNLAIRIVLGLAIIGLVVWLFFVTVVPAQRAEAAQRQTDLTRERMDDVRTALIAYRDSVGRYPGSLDSLAMFARTDSVFNARISRQEERLAPVAVDSLMYSPRTGSRLDYQVVRDTSGLEIYWLADPDALGDSIGSRDPNPALRNAASWE</sequence>
<evidence type="ECO:0000256" key="1">
    <source>
        <dbReference type="SAM" id="Phobius"/>
    </source>
</evidence>
<proteinExistence type="predicted"/>
<keyword evidence="1" id="KW-0812">Transmembrane</keyword>
<organism evidence="2 3">
    <name type="scientific">Rubrivirga litoralis</name>
    <dbReference type="NCBI Taxonomy" id="3075598"/>
    <lineage>
        <taxon>Bacteria</taxon>
        <taxon>Pseudomonadati</taxon>
        <taxon>Rhodothermota</taxon>
        <taxon>Rhodothermia</taxon>
        <taxon>Rhodothermales</taxon>
        <taxon>Rubricoccaceae</taxon>
        <taxon>Rubrivirga</taxon>
    </lineage>
</organism>
<keyword evidence="3" id="KW-1185">Reference proteome</keyword>
<evidence type="ECO:0000313" key="2">
    <source>
        <dbReference type="EMBL" id="MDT0632101.1"/>
    </source>
</evidence>
<reference evidence="2 3" key="1">
    <citation type="submission" date="2023-09" db="EMBL/GenBank/DDBJ databases">
        <authorList>
            <person name="Rey-Velasco X."/>
        </authorList>
    </citation>
    <scope>NUCLEOTIDE SEQUENCE [LARGE SCALE GENOMIC DNA]</scope>
    <source>
        <strain evidence="2 3">F394</strain>
    </source>
</reference>
<name>A0ABU3BS37_9BACT</name>
<keyword evidence="1" id="KW-0472">Membrane</keyword>
<evidence type="ECO:0000313" key="3">
    <source>
        <dbReference type="Proteomes" id="UP001267426"/>
    </source>
</evidence>
<feature type="transmembrane region" description="Helical" evidence="1">
    <location>
        <begin position="12"/>
        <end position="35"/>
    </location>
</feature>
<evidence type="ECO:0008006" key="4">
    <source>
        <dbReference type="Google" id="ProtNLM"/>
    </source>
</evidence>
<accession>A0ABU3BS37</accession>
<comment type="caution">
    <text evidence="2">The sequence shown here is derived from an EMBL/GenBank/DDBJ whole genome shotgun (WGS) entry which is preliminary data.</text>
</comment>